<reference evidence="1" key="1">
    <citation type="journal article" date="2013" name="Nature">
        <title>Draft genome of the wheat A-genome progenitor Triticum urartu.</title>
        <authorList>
            <person name="Ling H.Q."/>
            <person name="Zhao S."/>
            <person name="Liu D."/>
            <person name="Wang J."/>
            <person name="Sun H."/>
            <person name="Zhang C."/>
            <person name="Fan H."/>
            <person name="Li D."/>
            <person name="Dong L."/>
            <person name="Tao Y."/>
            <person name="Gao C."/>
            <person name="Wu H."/>
            <person name="Li Y."/>
            <person name="Cui Y."/>
            <person name="Guo X."/>
            <person name="Zheng S."/>
            <person name="Wang B."/>
            <person name="Yu K."/>
            <person name="Liang Q."/>
            <person name="Yang W."/>
            <person name="Lou X."/>
            <person name="Chen J."/>
            <person name="Feng M."/>
            <person name="Jian J."/>
            <person name="Zhang X."/>
            <person name="Luo G."/>
            <person name="Jiang Y."/>
            <person name="Liu J."/>
            <person name="Wang Z."/>
            <person name="Sha Y."/>
            <person name="Zhang B."/>
            <person name="Wu H."/>
            <person name="Tang D."/>
            <person name="Shen Q."/>
            <person name="Xue P."/>
            <person name="Zou S."/>
            <person name="Wang X."/>
            <person name="Liu X."/>
            <person name="Wang F."/>
            <person name="Yang Y."/>
            <person name="An X."/>
            <person name="Dong Z."/>
            <person name="Zhang K."/>
            <person name="Zhang X."/>
            <person name="Luo M.C."/>
            <person name="Dvorak J."/>
            <person name="Tong Y."/>
            <person name="Wang J."/>
            <person name="Yang H."/>
            <person name="Li Z."/>
            <person name="Wang D."/>
            <person name="Zhang A."/>
            <person name="Wang J."/>
        </authorList>
    </citation>
    <scope>NUCLEOTIDE SEQUENCE</scope>
</reference>
<dbReference type="InterPro" id="IPR001965">
    <property type="entry name" value="Znf_PHD"/>
</dbReference>
<dbReference type="PROSITE" id="PS50808">
    <property type="entry name" value="ZF_BED"/>
    <property type="match status" value="1"/>
</dbReference>
<dbReference type="Pfam" id="PF00628">
    <property type="entry name" value="PHD"/>
    <property type="match status" value="2"/>
</dbReference>
<name>M7Z9U5_TRIUA</name>
<evidence type="ECO:0000313" key="1">
    <source>
        <dbReference type="EMBL" id="EMS56822.1"/>
    </source>
</evidence>
<dbReference type="InterPro" id="IPR013083">
    <property type="entry name" value="Znf_RING/FYVE/PHD"/>
</dbReference>
<dbReference type="Gene3D" id="2.30.30.1150">
    <property type="match status" value="1"/>
</dbReference>
<dbReference type="InterPro" id="IPR011011">
    <property type="entry name" value="Znf_FYVE_PHD"/>
</dbReference>
<dbReference type="eggNOG" id="ENOG502QQIW">
    <property type="taxonomic scope" value="Eukaryota"/>
</dbReference>
<dbReference type="STRING" id="4572.M7Z9U5"/>
<sequence length="768" mass="86527">MATDLDGVAQCRFGVRCGRMDSRRRTTLSGVVVASMAERPGTILKHPRKTRFNLRKHIVIIDEIARHWRCRYCGMDGHGKTSRLHYHLAGVFRHPKCTSVPKEVFAKAKHHILIKRRPGMRKTGQQAPPEPQILAQSSVILENNDPAFSNLPQLPINDLSSEVRSSYPTRLRDNAWEHSLFFDREKGHWKCKWCSLEGYHGVTRLKWHLVGWQNHPRCCKIPEDAAKRVRDQMISREKKKVRRSGPHAGIDSGDILCSSMSSQFDEEHFTIAVQNSSSSQAFDEANSISNTRNALSNTISGSQEGAGIQSCIRDVLHSCSEFESLRDKVEMDSDRTVSRNTGIAECKNVLVDILRSEDFALLCNVLRKTVHQDEERTKYFDFGVIDSRMKNGEYGCAPEIFKDDLKLLERNIFSYIYLILISTFALEFGIAFFRLEDKEDHVVVRRNSSMLPLLQGAVLGSSEPKKLVESATSVPSNSQGCQPLDYPDRTDVSDVQKGSACDQCGKETRGVSTVICNVCKLVCHMSCIDPPIPSTSTGSWYCKGCSSTTCNELAQGGYEPNCVHGNCVLCKRLEVCRPPECKEQTPVGKSRATVLSSTEGRELSNIDPGGSCKICGTPEEDAKRFLVCGHSHCPYKYYHICCLKSKQIASVMQRDKPCWYCPSCLCRVCLSDRDDDLTILCDGCDEAYHLYCITPRRTWIPKGKWYCSHCSVERAKAGMRRYEKKMLKQHHKDDDARLESRNFAAVDLLLSAAEKLREDGQVVACADY</sequence>
<dbReference type="InterPro" id="IPR019787">
    <property type="entry name" value="Znf_PHD-finger"/>
</dbReference>
<dbReference type="PROSITE" id="PS50016">
    <property type="entry name" value="ZF_PHD_2"/>
    <property type="match status" value="1"/>
</dbReference>
<dbReference type="AlphaFoldDB" id="M7Z9U5"/>
<organism evidence="1">
    <name type="scientific">Triticum urartu</name>
    <name type="common">Red wild einkorn</name>
    <name type="synonym">Crithodium urartu</name>
    <dbReference type="NCBI Taxonomy" id="4572"/>
    <lineage>
        <taxon>Eukaryota</taxon>
        <taxon>Viridiplantae</taxon>
        <taxon>Streptophyta</taxon>
        <taxon>Embryophyta</taxon>
        <taxon>Tracheophyta</taxon>
        <taxon>Spermatophyta</taxon>
        <taxon>Magnoliopsida</taxon>
        <taxon>Liliopsida</taxon>
        <taxon>Poales</taxon>
        <taxon>Poaceae</taxon>
        <taxon>BOP clade</taxon>
        <taxon>Pooideae</taxon>
        <taxon>Triticodae</taxon>
        <taxon>Triticeae</taxon>
        <taxon>Triticinae</taxon>
        <taxon>Triticum</taxon>
    </lineage>
</organism>
<dbReference type="EMBL" id="KD153723">
    <property type="protein sequence ID" value="EMS56822.1"/>
    <property type="molecule type" value="Genomic_DNA"/>
</dbReference>
<dbReference type="OMA" id="ASSCYCK"/>
<dbReference type="SMART" id="SM00249">
    <property type="entry name" value="PHD"/>
    <property type="match status" value="3"/>
</dbReference>
<dbReference type="InterPro" id="IPR003656">
    <property type="entry name" value="Znf_BED"/>
</dbReference>
<protein>
    <submittedName>
        <fullName evidence="1">Methyl-CpG-binding domain-containing protein 9</fullName>
    </submittedName>
</protein>
<accession>M7Z9U5</accession>
<dbReference type="PANTHER" id="PTHR46951:SF3">
    <property type="entry name" value="OS01G0547200 PROTEIN"/>
    <property type="match status" value="1"/>
</dbReference>
<dbReference type="PANTHER" id="PTHR46951">
    <property type="entry name" value="BED-TYPE DOMAIN-CONTAINING PROTEIN"/>
    <property type="match status" value="1"/>
</dbReference>
<proteinExistence type="predicted"/>
<dbReference type="Gene3D" id="3.30.40.10">
    <property type="entry name" value="Zinc/RING finger domain, C3HC4 (zinc finger)"/>
    <property type="match status" value="1"/>
</dbReference>
<gene>
    <name evidence="1" type="ORF">TRIUR3_17458</name>
</gene>
<dbReference type="SUPFAM" id="SSF57903">
    <property type="entry name" value="FYVE/PHD zinc finger"/>
    <property type="match status" value="3"/>
</dbReference>
<dbReference type="GO" id="GO:0003677">
    <property type="term" value="F:DNA binding"/>
    <property type="evidence" value="ECO:0007669"/>
    <property type="project" value="InterPro"/>
</dbReference>